<dbReference type="Proteomes" id="UP000799771">
    <property type="component" value="Unassembled WGS sequence"/>
</dbReference>
<sequence>MSMADQSNHAKRVSMAYILGFSDKPFKEQRPPPPPQPPKPNAFADMVTTPGGVVEWVASDGRRGKLTGSGKPRLTADNLAKVPSAKQSVRAASAKAPSKAPSKKSASKKGDVVEDTGDMLGLFGALAPDAEKASVKSKKSSKSKKETPDSDGFTQEQDAKILDMKTNNAGISWAVIGEEIGKAGNACKDRFNTIKPKDWKPANVKGGGGKQKNKDKNQDKGKNQNQNQNQEDKEKKEEKKDEPSGGDAANAWNADTGENWVTDANATGGENTWEAAGDANNNTWGAGGDVSGGKGDWGAPGTSADANGTGNGGGWDGANDSGPGGGWGDTNIGGGDAATGDNGWNNKPDGGGDAGNSWDNSGNTGVAGDVWTTNADQNNNNGIAEANPWNAPPAVAVSEPKVPTPAPTIRTPSEKGSKKPSKNGSVHGSANAARAAPLEFEVKPNDTFSGDDLRLIAKILQQDSQMVWDRLSWRFRDKTGRTLHPEVFEEKITGRVEGKEREEKRRGERDEKKKR</sequence>
<feature type="compositionally biased region" description="Low complexity" evidence="1">
    <location>
        <begin position="299"/>
        <end position="308"/>
    </location>
</feature>
<organism evidence="2 3">
    <name type="scientific">Dothidotthia symphoricarpi CBS 119687</name>
    <dbReference type="NCBI Taxonomy" id="1392245"/>
    <lineage>
        <taxon>Eukaryota</taxon>
        <taxon>Fungi</taxon>
        <taxon>Dikarya</taxon>
        <taxon>Ascomycota</taxon>
        <taxon>Pezizomycotina</taxon>
        <taxon>Dothideomycetes</taxon>
        <taxon>Pleosporomycetidae</taxon>
        <taxon>Pleosporales</taxon>
        <taxon>Dothidotthiaceae</taxon>
        <taxon>Dothidotthia</taxon>
    </lineage>
</organism>
<reference evidence="2" key="1">
    <citation type="journal article" date="2020" name="Stud. Mycol.">
        <title>101 Dothideomycetes genomes: a test case for predicting lifestyles and emergence of pathogens.</title>
        <authorList>
            <person name="Haridas S."/>
            <person name="Albert R."/>
            <person name="Binder M."/>
            <person name="Bloem J."/>
            <person name="Labutti K."/>
            <person name="Salamov A."/>
            <person name="Andreopoulos B."/>
            <person name="Baker S."/>
            <person name="Barry K."/>
            <person name="Bills G."/>
            <person name="Bluhm B."/>
            <person name="Cannon C."/>
            <person name="Castanera R."/>
            <person name="Culley D."/>
            <person name="Daum C."/>
            <person name="Ezra D."/>
            <person name="Gonzalez J."/>
            <person name="Henrissat B."/>
            <person name="Kuo A."/>
            <person name="Liang C."/>
            <person name="Lipzen A."/>
            <person name="Lutzoni F."/>
            <person name="Magnuson J."/>
            <person name="Mondo S."/>
            <person name="Nolan M."/>
            <person name="Ohm R."/>
            <person name="Pangilinan J."/>
            <person name="Park H.-J."/>
            <person name="Ramirez L."/>
            <person name="Alfaro M."/>
            <person name="Sun H."/>
            <person name="Tritt A."/>
            <person name="Yoshinaga Y."/>
            <person name="Zwiers L.-H."/>
            <person name="Turgeon B."/>
            <person name="Goodwin S."/>
            <person name="Spatafora J."/>
            <person name="Crous P."/>
            <person name="Grigoriev I."/>
        </authorList>
    </citation>
    <scope>NUCLEOTIDE SEQUENCE</scope>
    <source>
        <strain evidence="2">CBS 119687</strain>
    </source>
</reference>
<feature type="region of interest" description="Disordered" evidence="1">
    <location>
        <begin position="489"/>
        <end position="515"/>
    </location>
</feature>
<proteinExistence type="predicted"/>
<dbReference type="AlphaFoldDB" id="A0A6A6ADM1"/>
<keyword evidence="3" id="KW-1185">Reference proteome</keyword>
<evidence type="ECO:0000313" key="2">
    <source>
        <dbReference type="EMBL" id="KAF2129656.1"/>
    </source>
</evidence>
<feature type="compositionally biased region" description="Low complexity" evidence="1">
    <location>
        <begin position="384"/>
        <end position="397"/>
    </location>
</feature>
<evidence type="ECO:0008006" key="4">
    <source>
        <dbReference type="Google" id="ProtNLM"/>
    </source>
</evidence>
<dbReference type="OrthoDB" id="5427780at2759"/>
<accession>A0A6A6ADM1</accession>
<dbReference type="RefSeq" id="XP_033524045.1">
    <property type="nucleotide sequence ID" value="XM_033666708.1"/>
</dbReference>
<evidence type="ECO:0000313" key="3">
    <source>
        <dbReference type="Proteomes" id="UP000799771"/>
    </source>
</evidence>
<name>A0A6A6ADM1_9PLEO</name>
<dbReference type="EMBL" id="ML977506">
    <property type="protein sequence ID" value="KAF2129656.1"/>
    <property type="molecule type" value="Genomic_DNA"/>
</dbReference>
<feature type="region of interest" description="Disordered" evidence="1">
    <location>
        <begin position="191"/>
        <end position="438"/>
    </location>
</feature>
<feature type="compositionally biased region" description="Gly residues" evidence="1">
    <location>
        <begin position="285"/>
        <end position="298"/>
    </location>
</feature>
<gene>
    <name evidence="2" type="ORF">P153DRAFT_357195</name>
</gene>
<feature type="compositionally biased region" description="Low complexity" evidence="1">
    <location>
        <begin position="91"/>
        <end position="100"/>
    </location>
</feature>
<feature type="compositionally biased region" description="Pro residues" evidence="1">
    <location>
        <begin position="31"/>
        <end position="40"/>
    </location>
</feature>
<feature type="compositionally biased region" description="Basic and acidic residues" evidence="1">
    <location>
        <begin position="191"/>
        <end position="200"/>
    </location>
</feature>
<protein>
    <recommendedName>
        <fullName evidence="4">Myb-like domain-containing protein</fullName>
    </recommendedName>
</protein>
<feature type="compositionally biased region" description="Basic and acidic residues" evidence="1">
    <location>
        <begin position="230"/>
        <end position="243"/>
    </location>
</feature>
<feature type="region of interest" description="Disordered" evidence="1">
    <location>
        <begin position="20"/>
        <end position="165"/>
    </location>
</feature>
<feature type="compositionally biased region" description="Basic and acidic residues" evidence="1">
    <location>
        <begin position="212"/>
        <end position="222"/>
    </location>
</feature>
<feature type="compositionally biased region" description="Polar residues" evidence="1">
    <location>
        <begin position="371"/>
        <end position="382"/>
    </location>
</feature>
<feature type="compositionally biased region" description="Gly residues" evidence="1">
    <location>
        <begin position="309"/>
        <end position="337"/>
    </location>
</feature>
<evidence type="ECO:0000256" key="1">
    <source>
        <dbReference type="SAM" id="MobiDB-lite"/>
    </source>
</evidence>
<dbReference type="GeneID" id="54407140"/>